<dbReference type="AlphaFoldDB" id="A0AAN7BE95"/>
<reference evidence="1" key="1">
    <citation type="journal article" date="2023" name="Mol. Phylogenet. Evol.">
        <title>Genome-scale phylogeny and comparative genomics of the fungal order Sordariales.</title>
        <authorList>
            <person name="Hensen N."/>
            <person name="Bonometti L."/>
            <person name="Westerberg I."/>
            <person name="Brannstrom I.O."/>
            <person name="Guillou S."/>
            <person name="Cros-Aarteil S."/>
            <person name="Calhoun S."/>
            <person name="Haridas S."/>
            <person name="Kuo A."/>
            <person name="Mondo S."/>
            <person name="Pangilinan J."/>
            <person name="Riley R."/>
            <person name="LaButti K."/>
            <person name="Andreopoulos B."/>
            <person name="Lipzen A."/>
            <person name="Chen C."/>
            <person name="Yan M."/>
            <person name="Daum C."/>
            <person name="Ng V."/>
            <person name="Clum A."/>
            <person name="Steindorff A."/>
            <person name="Ohm R.A."/>
            <person name="Martin F."/>
            <person name="Silar P."/>
            <person name="Natvig D.O."/>
            <person name="Lalanne C."/>
            <person name="Gautier V."/>
            <person name="Ament-Velasquez S.L."/>
            <person name="Kruys A."/>
            <person name="Hutchinson M.I."/>
            <person name="Powell A.J."/>
            <person name="Barry K."/>
            <person name="Miller A.N."/>
            <person name="Grigoriev I.V."/>
            <person name="Debuchy R."/>
            <person name="Gladieux P."/>
            <person name="Hiltunen Thoren M."/>
            <person name="Johannesson H."/>
        </authorList>
    </citation>
    <scope>NUCLEOTIDE SEQUENCE</scope>
    <source>
        <strain evidence="1">CBS 990.96</strain>
    </source>
</reference>
<keyword evidence="2" id="KW-1185">Reference proteome</keyword>
<proteinExistence type="predicted"/>
<organism evidence="1 2">
    <name type="scientific">Podospora fimiseda</name>
    <dbReference type="NCBI Taxonomy" id="252190"/>
    <lineage>
        <taxon>Eukaryota</taxon>
        <taxon>Fungi</taxon>
        <taxon>Dikarya</taxon>
        <taxon>Ascomycota</taxon>
        <taxon>Pezizomycotina</taxon>
        <taxon>Sordariomycetes</taxon>
        <taxon>Sordariomycetidae</taxon>
        <taxon>Sordariales</taxon>
        <taxon>Podosporaceae</taxon>
        <taxon>Podospora</taxon>
    </lineage>
</organism>
<evidence type="ECO:0000313" key="1">
    <source>
        <dbReference type="EMBL" id="KAK4220748.1"/>
    </source>
</evidence>
<feature type="non-terminal residue" evidence="1">
    <location>
        <position position="76"/>
    </location>
</feature>
<dbReference type="Proteomes" id="UP001301958">
    <property type="component" value="Unassembled WGS sequence"/>
</dbReference>
<gene>
    <name evidence="1" type="ORF">QBC38DRAFT_524930</name>
</gene>
<protein>
    <submittedName>
        <fullName evidence="1">Uncharacterized protein</fullName>
    </submittedName>
</protein>
<comment type="caution">
    <text evidence="1">The sequence shown here is derived from an EMBL/GenBank/DDBJ whole genome shotgun (WGS) entry which is preliminary data.</text>
</comment>
<name>A0AAN7BE95_9PEZI</name>
<sequence length="76" mass="8716">MVRQGDFVLESCGVVFLDSESQLFAKVHHTSAIVSFRNFSPVKQVVMDIAKPPFMIWRPVSLDPATDFIWIEEEVF</sequence>
<dbReference type="EMBL" id="MU865648">
    <property type="protein sequence ID" value="KAK4220748.1"/>
    <property type="molecule type" value="Genomic_DNA"/>
</dbReference>
<reference evidence="1" key="2">
    <citation type="submission" date="2023-05" db="EMBL/GenBank/DDBJ databases">
        <authorList>
            <consortium name="Lawrence Berkeley National Laboratory"/>
            <person name="Steindorff A."/>
            <person name="Hensen N."/>
            <person name="Bonometti L."/>
            <person name="Westerberg I."/>
            <person name="Brannstrom I.O."/>
            <person name="Guillou S."/>
            <person name="Cros-Aarteil S."/>
            <person name="Calhoun S."/>
            <person name="Haridas S."/>
            <person name="Kuo A."/>
            <person name="Mondo S."/>
            <person name="Pangilinan J."/>
            <person name="Riley R."/>
            <person name="Labutti K."/>
            <person name="Andreopoulos B."/>
            <person name="Lipzen A."/>
            <person name="Chen C."/>
            <person name="Yanf M."/>
            <person name="Daum C."/>
            <person name="Ng V."/>
            <person name="Clum A."/>
            <person name="Ohm R."/>
            <person name="Martin F."/>
            <person name="Silar P."/>
            <person name="Natvig D."/>
            <person name="Lalanne C."/>
            <person name="Gautier V."/>
            <person name="Ament-Velasquez S.L."/>
            <person name="Kruys A."/>
            <person name="Hutchinson M.I."/>
            <person name="Powell A.J."/>
            <person name="Barry K."/>
            <person name="Miller A.N."/>
            <person name="Grigoriev I.V."/>
            <person name="Debuchy R."/>
            <person name="Gladieux P."/>
            <person name="Thoren M.H."/>
            <person name="Johannesson H."/>
        </authorList>
    </citation>
    <scope>NUCLEOTIDE SEQUENCE</scope>
    <source>
        <strain evidence="1">CBS 990.96</strain>
    </source>
</reference>
<accession>A0AAN7BE95</accession>
<evidence type="ECO:0000313" key="2">
    <source>
        <dbReference type="Proteomes" id="UP001301958"/>
    </source>
</evidence>